<dbReference type="Proteomes" id="UP000033497">
    <property type="component" value="Unassembled WGS sequence"/>
</dbReference>
<keyword evidence="2" id="KW-1133">Transmembrane helix</keyword>
<protein>
    <submittedName>
        <fullName evidence="4">Sugar transferase</fullName>
    </submittedName>
</protein>
<feature type="domain" description="Bacterial sugar transferase" evidence="3">
    <location>
        <begin position="10"/>
        <end position="183"/>
    </location>
</feature>
<proteinExistence type="inferred from homology"/>
<comment type="caution">
    <text evidence="4">The sequence shown here is derived from an EMBL/GenBank/DDBJ whole genome shotgun (WGS) entry which is preliminary data.</text>
</comment>
<dbReference type="GO" id="GO:0016740">
    <property type="term" value="F:transferase activity"/>
    <property type="evidence" value="ECO:0007669"/>
    <property type="project" value="UniProtKB-KW"/>
</dbReference>
<evidence type="ECO:0000256" key="1">
    <source>
        <dbReference type="ARBA" id="ARBA00006464"/>
    </source>
</evidence>
<reference evidence="4 5" key="1">
    <citation type="submission" date="2014-10" db="EMBL/GenBank/DDBJ databases">
        <title>Genome sequencing of Vitellibacter vladivostokensis KMM 3516.</title>
        <authorList>
            <person name="Thevarajoo S."/>
            <person name="Selvaratnam C."/>
            <person name="Goh K.M."/>
            <person name="Chong C.S."/>
        </authorList>
    </citation>
    <scope>NUCLEOTIDE SEQUENCE [LARGE SCALE GENOMIC DNA]</scope>
    <source>
        <strain evidence="4 5">KMM 3516</strain>
    </source>
</reference>
<dbReference type="PANTHER" id="PTHR30576:SF20">
    <property type="entry name" value="QUINOVOSAMINEPHOSPHOTRANSFERAE-RELATED"/>
    <property type="match status" value="1"/>
</dbReference>
<dbReference type="EMBL" id="JSVU01000003">
    <property type="protein sequence ID" value="KJJ38836.1"/>
    <property type="molecule type" value="Genomic_DNA"/>
</dbReference>
<keyword evidence="5" id="KW-1185">Reference proteome</keyword>
<keyword evidence="4" id="KW-0808">Transferase</keyword>
<accession>A0ABR5DJ86</accession>
<gene>
    <name evidence="4" type="ORF">MB09_05155</name>
</gene>
<evidence type="ECO:0000313" key="4">
    <source>
        <dbReference type="EMBL" id="KJJ38836.1"/>
    </source>
</evidence>
<organism evidence="4 5">
    <name type="scientific">Aequorivita vladivostokensis</name>
    <dbReference type="NCBI Taxonomy" id="171194"/>
    <lineage>
        <taxon>Bacteria</taxon>
        <taxon>Pseudomonadati</taxon>
        <taxon>Bacteroidota</taxon>
        <taxon>Flavobacteriia</taxon>
        <taxon>Flavobacteriales</taxon>
        <taxon>Flavobacteriaceae</taxon>
        <taxon>Aequorivita</taxon>
    </lineage>
</organism>
<evidence type="ECO:0000259" key="3">
    <source>
        <dbReference type="Pfam" id="PF02397"/>
    </source>
</evidence>
<sequence>MLTNNNISIKRIFDIAFSIIGLLIFGWLLLLLLLFAYFDTGKALFCQPRVGQYGKQFTIFKIRTLQTCCGSVSKYGNFLRRSKLDELPQLLNILFGQMSFVGPRPDIPGYYDKLEGEERKILELKPGLISKAALKYYNEEALLKEQTDPLKYNDEVIFPDKVRMNLDYYYNRSFAEDLRIMWLFLTK</sequence>
<evidence type="ECO:0000256" key="2">
    <source>
        <dbReference type="SAM" id="Phobius"/>
    </source>
</evidence>
<keyword evidence="2" id="KW-0472">Membrane</keyword>
<evidence type="ECO:0000313" key="5">
    <source>
        <dbReference type="Proteomes" id="UP000033497"/>
    </source>
</evidence>
<comment type="similarity">
    <text evidence="1">Belongs to the bacterial sugar transferase family.</text>
</comment>
<keyword evidence="2" id="KW-0812">Transmembrane</keyword>
<name>A0ABR5DJ86_9FLAO</name>
<dbReference type="InterPro" id="IPR003362">
    <property type="entry name" value="Bact_transf"/>
</dbReference>
<dbReference type="Pfam" id="PF02397">
    <property type="entry name" value="Bac_transf"/>
    <property type="match status" value="1"/>
</dbReference>
<feature type="transmembrane region" description="Helical" evidence="2">
    <location>
        <begin position="12"/>
        <end position="38"/>
    </location>
</feature>
<dbReference type="RefSeq" id="WP_045079827.1">
    <property type="nucleotide sequence ID" value="NZ_JSVU01000003.1"/>
</dbReference>
<dbReference type="PANTHER" id="PTHR30576">
    <property type="entry name" value="COLANIC BIOSYNTHESIS UDP-GLUCOSE LIPID CARRIER TRANSFERASE"/>
    <property type="match status" value="1"/>
</dbReference>